<reference evidence="2 3" key="1">
    <citation type="submission" date="2019-03" db="EMBL/GenBank/DDBJ databases">
        <title>Sapientia aquatica gen. nov., sp. nov., isolated from a crater lake.</title>
        <authorList>
            <person name="Felfoldi T."/>
            <person name="Szabo A."/>
            <person name="Toth E."/>
            <person name="Schumann P."/>
            <person name="Keki Z."/>
            <person name="Marialigeti K."/>
            <person name="Mathe I."/>
        </authorList>
    </citation>
    <scope>NUCLEOTIDE SEQUENCE [LARGE SCALE GENOMIC DNA]</scope>
    <source>
        <strain evidence="2 3">SA-152</strain>
    </source>
</reference>
<dbReference type="GO" id="GO:0009289">
    <property type="term" value="C:pilus"/>
    <property type="evidence" value="ECO:0007669"/>
    <property type="project" value="InterPro"/>
</dbReference>
<proteinExistence type="predicted"/>
<dbReference type="GO" id="GO:0007155">
    <property type="term" value="P:cell adhesion"/>
    <property type="evidence" value="ECO:0007669"/>
    <property type="project" value="InterPro"/>
</dbReference>
<dbReference type="AlphaFoldDB" id="A0A4R5VUP2"/>
<dbReference type="OrthoDB" id="8875995at2"/>
<gene>
    <name evidence="2" type="ORF">E2I14_15705</name>
</gene>
<evidence type="ECO:0000259" key="1">
    <source>
        <dbReference type="Pfam" id="PF00419"/>
    </source>
</evidence>
<dbReference type="InterPro" id="IPR011228">
    <property type="entry name" value="UCP029766"/>
</dbReference>
<dbReference type="PIRSF" id="PIRSF029766">
    <property type="entry name" value="UCP029766"/>
    <property type="match status" value="1"/>
</dbReference>
<evidence type="ECO:0000313" key="3">
    <source>
        <dbReference type="Proteomes" id="UP000294829"/>
    </source>
</evidence>
<accession>A0A4R5VUP2</accession>
<comment type="caution">
    <text evidence="2">The sequence shown here is derived from an EMBL/GenBank/DDBJ whole genome shotgun (WGS) entry which is preliminary data.</text>
</comment>
<name>A0A4R5VUP2_9BURK</name>
<protein>
    <recommendedName>
        <fullName evidence="1">Fimbrial-type adhesion domain-containing protein</fullName>
    </recommendedName>
</protein>
<dbReference type="EMBL" id="SMYL01000010">
    <property type="protein sequence ID" value="TDK62749.1"/>
    <property type="molecule type" value="Genomic_DNA"/>
</dbReference>
<feature type="domain" description="Fimbrial-type adhesion" evidence="1">
    <location>
        <begin position="305"/>
        <end position="494"/>
    </location>
</feature>
<dbReference type="InterPro" id="IPR000259">
    <property type="entry name" value="Adhesion_dom_fimbrial"/>
</dbReference>
<organism evidence="2 3">
    <name type="scientific">Sapientia aquatica</name>
    <dbReference type="NCBI Taxonomy" id="1549640"/>
    <lineage>
        <taxon>Bacteria</taxon>
        <taxon>Pseudomonadati</taxon>
        <taxon>Pseudomonadota</taxon>
        <taxon>Betaproteobacteria</taxon>
        <taxon>Burkholderiales</taxon>
        <taxon>Oxalobacteraceae</taxon>
        <taxon>Sapientia</taxon>
    </lineage>
</organism>
<dbReference type="Pfam" id="PF00419">
    <property type="entry name" value="Fimbrial"/>
    <property type="match status" value="1"/>
</dbReference>
<dbReference type="Proteomes" id="UP000294829">
    <property type="component" value="Unassembled WGS sequence"/>
</dbReference>
<keyword evidence="3" id="KW-1185">Reference proteome</keyword>
<sequence>MAMEYVMSFVLAKNKEVYLRWLARLFVIVAISATFPSQVYADCYRIENPVASRNILYKTSVYVEPTTNGRRNEVGTMAPTGLGTGTASGVVPPSYNLSSTLFQPFGTLLFAGVGSSTEMAPGGFSPYVPEQVLFRCTSDEVAKGLFEFFATDAAAVITACQGFSGQNPDGDQLGVPGAYRTRLPELGLRLTHINSGKVVQNRWASHRLTGLDTDSFGYVLVKVKNFSSLKAEMFRINNRSYLPEVTWASIKSPCKIAANAVYVFKWSGSPGAQADGVFNNGTSYPPAYVGRFNLGNGSDSTNVGSCGSTIVNTPNVIFPSITVTELNNGIVQTQPFSVSFKCQFQGNSIAGSSAFVSGTGVGQIAMGFAIQNANQQSALAQGLGVSGSSTAVTYLLSDGYGTDSAVATNVGTQITWAASGTPLNFALYNPASNTGSNADGWYGVTTNAIGGGVDASGYQYFTQNFNATFKKLPGKTVMNSGKYSASAQFIIRVQ</sequence>
<evidence type="ECO:0000313" key="2">
    <source>
        <dbReference type="EMBL" id="TDK62749.1"/>
    </source>
</evidence>